<dbReference type="Gene3D" id="1.20.1250.20">
    <property type="entry name" value="MFS general substrate transporter like domains"/>
    <property type="match status" value="2"/>
</dbReference>
<feature type="compositionally biased region" description="Low complexity" evidence="25">
    <location>
        <begin position="226"/>
        <end position="238"/>
    </location>
</feature>
<dbReference type="PANTHER" id="PTHR23512">
    <property type="entry name" value="MAJOR FACILITATOR SUPERFAMILY DOMAIN-CONTAINING PROTEIN 1"/>
    <property type="match status" value="1"/>
</dbReference>
<feature type="transmembrane region" description="Helical" evidence="26">
    <location>
        <begin position="188"/>
        <end position="208"/>
    </location>
</feature>
<evidence type="ECO:0000256" key="15">
    <source>
        <dbReference type="ARBA" id="ARBA00044899"/>
    </source>
</evidence>
<evidence type="ECO:0000256" key="14">
    <source>
        <dbReference type="ARBA" id="ARBA00044898"/>
    </source>
</evidence>
<evidence type="ECO:0000256" key="23">
    <source>
        <dbReference type="ARBA" id="ARBA00045709"/>
    </source>
</evidence>
<feature type="transmembrane region" description="Helical" evidence="26">
    <location>
        <begin position="319"/>
        <end position="346"/>
    </location>
</feature>
<evidence type="ECO:0000256" key="4">
    <source>
        <dbReference type="ARBA" id="ARBA00022692"/>
    </source>
</evidence>
<comment type="catalytic activity">
    <reaction evidence="13">
        <text>L-alpha-aminoacyl-L-lysine(out) = L-alpha-aminoacyl-L-lysine(in)</text>
        <dbReference type="Rhea" id="RHEA:79383"/>
        <dbReference type="ChEBI" id="CHEBI:229966"/>
    </reaction>
</comment>
<feature type="transmembrane region" description="Helical" evidence="26">
    <location>
        <begin position="91"/>
        <end position="110"/>
    </location>
</feature>
<evidence type="ECO:0000256" key="10">
    <source>
        <dbReference type="ARBA" id="ARBA00044881"/>
    </source>
</evidence>
<comment type="catalytic activity">
    <reaction evidence="20">
        <text>L-lysyl-glycine(out) = L-lysyl-glycine(in)</text>
        <dbReference type="Rhea" id="RHEA:79407"/>
        <dbReference type="ChEBI" id="CHEBI:191202"/>
    </reaction>
</comment>
<evidence type="ECO:0000256" key="11">
    <source>
        <dbReference type="ARBA" id="ARBA00044884"/>
    </source>
</evidence>
<dbReference type="Pfam" id="PF07690">
    <property type="entry name" value="MFS_1"/>
    <property type="match status" value="1"/>
</dbReference>
<comment type="catalytic activity">
    <reaction evidence="9">
        <text>L-histidyl-glycine(out) = L-histidyl-glycine(in)</text>
        <dbReference type="Rhea" id="RHEA:79395"/>
        <dbReference type="ChEBI" id="CHEBI:229957"/>
    </reaction>
</comment>
<evidence type="ECO:0000256" key="21">
    <source>
        <dbReference type="ARBA" id="ARBA00044985"/>
    </source>
</evidence>
<evidence type="ECO:0000256" key="8">
    <source>
        <dbReference type="ARBA" id="ARBA00044876"/>
    </source>
</evidence>
<comment type="catalytic activity">
    <reaction evidence="11">
        <text>L-alpha-aminoacyl-L-histidine(out) = L-alpha-aminoacyl-L-histidine(in)</text>
        <dbReference type="Rhea" id="RHEA:79375"/>
        <dbReference type="ChEBI" id="CHEBI:229967"/>
    </reaction>
</comment>
<name>A0A4P9WD34_9FUNG</name>
<evidence type="ECO:0000256" key="17">
    <source>
        <dbReference type="ARBA" id="ARBA00044903"/>
    </source>
</evidence>
<feature type="transmembrane region" description="Helical" evidence="26">
    <location>
        <begin position="116"/>
        <end position="136"/>
    </location>
</feature>
<evidence type="ECO:0000256" key="9">
    <source>
        <dbReference type="ARBA" id="ARBA00044878"/>
    </source>
</evidence>
<feature type="region of interest" description="Disordered" evidence="25">
    <location>
        <begin position="215"/>
        <end position="238"/>
    </location>
</feature>
<comment type="catalytic activity">
    <reaction evidence="17">
        <text>L-arginyl-glycine(out) = L-arginyl-glycine(in)</text>
        <dbReference type="Rhea" id="RHEA:79391"/>
        <dbReference type="ChEBI" id="CHEBI:229955"/>
    </reaction>
</comment>
<feature type="transmembrane region" description="Helical" evidence="26">
    <location>
        <begin position="245"/>
        <end position="267"/>
    </location>
</feature>
<accession>A0A4P9WD34</accession>
<comment type="catalytic activity">
    <reaction evidence="10">
        <text>L-alpha-aminoacyl-L-arginine(out) = L-alpha-aminoacyl-L-arginine(in)</text>
        <dbReference type="Rhea" id="RHEA:79367"/>
        <dbReference type="ChEBI" id="CHEBI:229968"/>
    </reaction>
</comment>
<evidence type="ECO:0000256" key="25">
    <source>
        <dbReference type="SAM" id="MobiDB-lite"/>
    </source>
</evidence>
<keyword evidence="6 26" id="KW-0472">Membrane</keyword>
<dbReference type="OrthoDB" id="424834at2759"/>
<feature type="transmembrane region" description="Helical" evidence="26">
    <location>
        <begin position="374"/>
        <end position="398"/>
    </location>
</feature>
<comment type="function">
    <text evidence="23">Lysosomal dipeptide uniporter that selectively exports lysine, arginine or histidine-containing dipeptides with a net positive charge from the lysosome lumen into the cytosol. Could play a role in a specific type of protein O-glycosylation indirectly regulating macrophages migration and tissue invasion. Also essential for liver homeostasis.</text>
</comment>
<evidence type="ECO:0000256" key="2">
    <source>
        <dbReference type="ARBA" id="ARBA00008335"/>
    </source>
</evidence>
<comment type="catalytic activity">
    <reaction evidence="8">
        <text>L-lysyl-L-alanine(out) = L-lysyl-L-alanine(in)</text>
        <dbReference type="Rhea" id="RHEA:79399"/>
        <dbReference type="ChEBI" id="CHEBI:229954"/>
    </reaction>
</comment>
<evidence type="ECO:0000256" key="12">
    <source>
        <dbReference type="ARBA" id="ARBA00044891"/>
    </source>
</evidence>
<evidence type="ECO:0000256" key="20">
    <source>
        <dbReference type="ARBA" id="ARBA00044924"/>
    </source>
</evidence>
<evidence type="ECO:0000256" key="5">
    <source>
        <dbReference type="ARBA" id="ARBA00022989"/>
    </source>
</evidence>
<dbReference type="InterPro" id="IPR011701">
    <property type="entry name" value="MFS"/>
</dbReference>
<feature type="transmembrane region" description="Helical" evidence="26">
    <location>
        <begin position="404"/>
        <end position="426"/>
    </location>
</feature>
<organism evidence="27 28">
    <name type="scientific">Blyttiomyces helicus</name>
    <dbReference type="NCBI Taxonomy" id="388810"/>
    <lineage>
        <taxon>Eukaryota</taxon>
        <taxon>Fungi</taxon>
        <taxon>Fungi incertae sedis</taxon>
        <taxon>Chytridiomycota</taxon>
        <taxon>Chytridiomycota incertae sedis</taxon>
        <taxon>Chytridiomycetes</taxon>
        <taxon>Chytridiomycetes incertae sedis</taxon>
        <taxon>Blyttiomyces</taxon>
    </lineage>
</organism>
<keyword evidence="3" id="KW-0813">Transport</keyword>
<sequence>MPPTSHPVPIPPKARWLALSLLPLVLFGPYYVYDLPGATNRKLQNVWKGQEEGAESAWQLWFGSLYIAHFLPNIFMPFVSVWLIKLVGPRALLAVLVTVAWAGSAMFAFGVQHATFAAMIGGRLILGLAAELLGVAQAGLSRRWVHDDAGLVSTLEWNLFVARLASILNDVISPALAASPGATESSSAWVGSVTCMVSLLAGLVVFALDWSTFGREPESEDKPGEETTASSEPSTETVPPLPTQFYLLTASMLCLAGSTIPFINVASNYAYRHGTNDPVLAGALMAIPDVICVISRPMWASLLDSGSRGGTPFRHVGRALFASGVLIVAAHLCLSGPAPIIGLVLLGIGHSLCSKIWPLIALAVPKGRDVPGSFAIATALMNSSLALGSLLVACAAATDPSYTSTNIILSGLATAGALLGAALDLADINFVAPKPESEEHHQASVSLEEPVQGASASGDVLRRRTWGSRVSYEVYIPEAGMIRMDVGEDEGERGVSWSY</sequence>
<dbReference type="SUPFAM" id="SSF103473">
    <property type="entry name" value="MFS general substrate transporter"/>
    <property type="match status" value="1"/>
</dbReference>
<dbReference type="GO" id="GO:0022857">
    <property type="term" value="F:transmembrane transporter activity"/>
    <property type="evidence" value="ECO:0007669"/>
    <property type="project" value="InterPro"/>
</dbReference>
<dbReference type="Proteomes" id="UP000269721">
    <property type="component" value="Unassembled WGS sequence"/>
</dbReference>
<comment type="catalytic activity">
    <reaction evidence="19">
        <text>L-alanyl-L-lysine(out) = L-alanyl-L-lysine(in)</text>
        <dbReference type="Rhea" id="RHEA:79415"/>
        <dbReference type="ChEBI" id="CHEBI:192470"/>
    </reaction>
</comment>
<feature type="compositionally biased region" description="Basic and acidic residues" evidence="25">
    <location>
        <begin position="215"/>
        <end position="225"/>
    </location>
</feature>
<comment type="similarity">
    <text evidence="2">Belongs to the major facilitator superfamily.</text>
</comment>
<feature type="transmembrane region" description="Helical" evidence="26">
    <location>
        <begin position="279"/>
        <end position="299"/>
    </location>
</feature>
<dbReference type="AlphaFoldDB" id="A0A4P9WD34"/>
<evidence type="ECO:0000256" key="19">
    <source>
        <dbReference type="ARBA" id="ARBA00044919"/>
    </source>
</evidence>
<evidence type="ECO:0000256" key="7">
    <source>
        <dbReference type="ARBA" id="ARBA00023228"/>
    </source>
</evidence>
<evidence type="ECO:0000313" key="27">
    <source>
        <dbReference type="EMBL" id="RKO88840.1"/>
    </source>
</evidence>
<comment type="catalytic activity">
    <reaction evidence="12">
        <text>L-lysyl-L-alpha-amino acid(out) = L-lysyl-L-alpha-amino acid(in)</text>
        <dbReference type="Rhea" id="RHEA:79387"/>
        <dbReference type="ChEBI" id="CHEBI:229965"/>
    </reaction>
</comment>
<comment type="catalytic activity">
    <reaction evidence="18">
        <text>L-histidyl-L-alpha-amino acid(out) = L-histidyl-L-alpha-amino acid(in)</text>
        <dbReference type="Rhea" id="RHEA:79379"/>
        <dbReference type="ChEBI" id="CHEBI:229964"/>
    </reaction>
</comment>
<gene>
    <name evidence="27" type="ORF">BDK51DRAFT_27574</name>
</gene>
<reference evidence="28" key="1">
    <citation type="journal article" date="2018" name="Nat. Microbiol.">
        <title>Leveraging single-cell genomics to expand the fungal tree of life.</title>
        <authorList>
            <person name="Ahrendt S.R."/>
            <person name="Quandt C.A."/>
            <person name="Ciobanu D."/>
            <person name="Clum A."/>
            <person name="Salamov A."/>
            <person name="Andreopoulos B."/>
            <person name="Cheng J.F."/>
            <person name="Woyke T."/>
            <person name="Pelin A."/>
            <person name="Henrissat B."/>
            <person name="Reynolds N.K."/>
            <person name="Benny G.L."/>
            <person name="Smith M.E."/>
            <person name="James T.Y."/>
            <person name="Grigoriev I.V."/>
        </authorList>
    </citation>
    <scope>NUCLEOTIDE SEQUENCE [LARGE SCALE GENOMIC DNA]</scope>
</reference>
<evidence type="ECO:0000256" key="13">
    <source>
        <dbReference type="ARBA" id="ARBA00044893"/>
    </source>
</evidence>
<evidence type="ECO:0000256" key="3">
    <source>
        <dbReference type="ARBA" id="ARBA00022448"/>
    </source>
</evidence>
<evidence type="ECO:0000313" key="28">
    <source>
        <dbReference type="Proteomes" id="UP000269721"/>
    </source>
</evidence>
<evidence type="ECO:0000256" key="22">
    <source>
        <dbReference type="ARBA" id="ARBA00045018"/>
    </source>
</evidence>
<feature type="transmembrane region" description="Helical" evidence="26">
    <location>
        <begin position="58"/>
        <end position="84"/>
    </location>
</feature>
<dbReference type="EMBL" id="KZ996447">
    <property type="protein sequence ID" value="RKO88840.1"/>
    <property type="molecule type" value="Genomic_DNA"/>
</dbReference>
<protein>
    <recommendedName>
        <fullName evidence="21">Lysosomal dipeptide transporter MFSD1</fullName>
    </recommendedName>
    <alternativeName>
        <fullName evidence="22">Major facilitator superfamily domain-containing protein 1</fullName>
    </alternativeName>
</protein>
<keyword evidence="4 26" id="KW-0812">Transmembrane</keyword>
<comment type="catalytic activity">
    <reaction evidence="15">
        <text>L-arginyl-L-alpha-amino acid(out) = L-arginyl-L-alpha-amino acid(in)</text>
        <dbReference type="Rhea" id="RHEA:79371"/>
        <dbReference type="ChEBI" id="CHEBI:84315"/>
    </reaction>
</comment>
<proteinExistence type="inferred from homology"/>
<evidence type="ECO:0000256" key="24">
    <source>
        <dbReference type="ARBA" id="ARBA00046376"/>
    </source>
</evidence>
<comment type="subcellular location">
    <subcellularLocation>
        <location evidence="1">Lysosome membrane</location>
        <topology evidence="1">Multi-pass membrane protein</topology>
    </subcellularLocation>
</comment>
<dbReference type="PANTHER" id="PTHR23512:SF3">
    <property type="entry name" value="MAJOR FACILITATOR SUPERFAMILY DOMAIN-CONTAINING PROTEIN 1"/>
    <property type="match status" value="1"/>
</dbReference>
<evidence type="ECO:0000256" key="18">
    <source>
        <dbReference type="ARBA" id="ARBA00044912"/>
    </source>
</evidence>
<dbReference type="InterPro" id="IPR036259">
    <property type="entry name" value="MFS_trans_sf"/>
</dbReference>
<dbReference type="InterPro" id="IPR052187">
    <property type="entry name" value="MFSD1"/>
</dbReference>
<evidence type="ECO:0000256" key="1">
    <source>
        <dbReference type="ARBA" id="ARBA00004155"/>
    </source>
</evidence>
<keyword evidence="5 26" id="KW-1133">Transmembrane helix</keyword>
<evidence type="ECO:0000256" key="16">
    <source>
        <dbReference type="ARBA" id="ARBA00044900"/>
    </source>
</evidence>
<comment type="subunit">
    <text evidence="24">Homodimer. Interacts with lysosomal protein GLMP (via lumenal domain); the interaction starts while both proteins are still in the endoplasmic reticulum and is required for stabilization of MFSD1 in lysosomes but has no direct effect on its targeting to lysosomes or transporter activity.</text>
</comment>
<comment type="catalytic activity">
    <reaction evidence="16">
        <text>L-lysyl-L-lysine(out) = L-lysyl-L-lysine(in)</text>
        <dbReference type="Rhea" id="RHEA:79403"/>
        <dbReference type="ChEBI" id="CHEBI:229956"/>
    </reaction>
</comment>
<evidence type="ECO:0000256" key="26">
    <source>
        <dbReference type="SAM" id="Phobius"/>
    </source>
</evidence>
<keyword evidence="28" id="KW-1185">Reference proteome</keyword>
<comment type="catalytic activity">
    <reaction evidence="14">
        <text>L-aspartyl-L-lysine(out) = L-aspartyl-L-lysine(in)</text>
        <dbReference type="Rhea" id="RHEA:79411"/>
        <dbReference type="ChEBI" id="CHEBI:229953"/>
    </reaction>
</comment>
<evidence type="ECO:0000256" key="6">
    <source>
        <dbReference type="ARBA" id="ARBA00023136"/>
    </source>
</evidence>
<keyword evidence="7" id="KW-0458">Lysosome</keyword>